<dbReference type="EMBL" id="MT144199">
    <property type="protein sequence ID" value="QJA50505.1"/>
    <property type="molecule type" value="Genomic_DNA"/>
</dbReference>
<protein>
    <submittedName>
        <fullName evidence="1">Uncharacterized protein</fullName>
    </submittedName>
</protein>
<sequence length="90" mass="9901">MTETYTAITPDGEATSIDQVQVRRVTEVQKDWGIERSADILTLGSINTRLQVIRGQIQTLQAEEADLLATKFCVEEMAAKVVLKAPEVPA</sequence>
<evidence type="ECO:0000313" key="2">
    <source>
        <dbReference type="EMBL" id="QJI00519.1"/>
    </source>
</evidence>
<evidence type="ECO:0000313" key="1">
    <source>
        <dbReference type="EMBL" id="QJA50505.1"/>
    </source>
</evidence>
<accession>A0A6H1ZTA3</accession>
<dbReference type="AlphaFoldDB" id="A0A6H1ZTA3"/>
<gene>
    <name evidence="1" type="ORF">TM448A01786_0015</name>
    <name evidence="2" type="ORF">TM448B01983_0005</name>
</gene>
<proteinExistence type="predicted"/>
<name>A0A6H1ZTA3_9ZZZZ</name>
<organism evidence="1">
    <name type="scientific">viral metagenome</name>
    <dbReference type="NCBI Taxonomy" id="1070528"/>
    <lineage>
        <taxon>unclassified sequences</taxon>
        <taxon>metagenomes</taxon>
        <taxon>organismal metagenomes</taxon>
    </lineage>
</organism>
<dbReference type="EMBL" id="MT144858">
    <property type="protein sequence ID" value="QJI00519.1"/>
    <property type="molecule type" value="Genomic_DNA"/>
</dbReference>
<reference evidence="1" key="1">
    <citation type="submission" date="2020-03" db="EMBL/GenBank/DDBJ databases">
        <title>The deep terrestrial virosphere.</title>
        <authorList>
            <person name="Holmfeldt K."/>
            <person name="Nilsson E."/>
            <person name="Simone D."/>
            <person name="Lopez-Fernandez M."/>
            <person name="Wu X."/>
            <person name="de Brujin I."/>
            <person name="Lundin D."/>
            <person name="Andersson A."/>
            <person name="Bertilsson S."/>
            <person name="Dopson M."/>
        </authorList>
    </citation>
    <scope>NUCLEOTIDE SEQUENCE</scope>
    <source>
        <strain evidence="1">TM448A01786</strain>
        <strain evidence="2">TM448B01983</strain>
    </source>
</reference>